<dbReference type="Proteomes" id="UP000053617">
    <property type="component" value="Unassembled WGS sequence"/>
</dbReference>
<keyword evidence="7" id="KW-0489">Methyltransferase</keyword>
<evidence type="ECO:0000256" key="6">
    <source>
        <dbReference type="RuleBase" id="RU362100"/>
    </source>
</evidence>
<organism evidence="7 8">
    <name type="scientific">Rhinocladiella mackenziei CBS 650.93</name>
    <dbReference type="NCBI Taxonomy" id="1442369"/>
    <lineage>
        <taxon>Eukaryota</taxon>
        <taxon>Fungi</taxon>
        <taxon>Dikarya</taxon>
        <taxon>Ascomycota</taxon>
        <taxon>Pezizomycotina</taxon>
        <taxon>Eurotiomycetes</taxon>
        <taxon>Chaetothyriomycetidae</taxon>
        <taxon>Chaetothyriales</taxon>
        <taxon>Herpotrichiellaceae</taxon>
        <taxon>Rhinocladiella</taxon>
    </lineage>
</organism>
<evidence type="ECO:0000313" key="8">
    <source>
        <dbReference type="Proteomes" id="UP000053617"/>
    </source>
</evidence>
<dbReference type="GO" id="GO:0000287">
    <property type="term" value="F:magnesium ion binding"/>
    <property type="evidence" value="ECO:0007669"/>
    <property type="project" value="TreeGrafter"/>
</dbReference>
<comment type="pathway">
    <text evidence="1 6">Cofactor biosynthesis; (R)-pantothenate biosynthesis; (R)-pantoate from 3-methyl-2-oxobutanoate: step 1/2.</text>
</comment>
<dbReference type="InterPro" id="IPR040442">
    <property type="entry name" value="Pyrv_kinase-like_dom_sf"/>
</dbReference>
<keyword evidence="8" id="KW-1185">Reference proteome</keyword>
<dbReference type="GO" id="GO:0008168">
    <property type="term" value="F:methyltransferase activity"/>
    <property type="evidence" value="ECO:0007669"/>
    <property type="project" value="UniProtKB-KW"/>
</dbReference>
<dbReference type="GO" id="GO:0032259">
    <property type="term" value="P:methylation"/>
    <property type="evidence" value="ECO:0007669"/>
    <property type="project" value="UniProtKB-KW"/>
</dbReference>
<evidence type="ECO:0000313" key="7">
    <source>
        <dbReference type="EMBL" id="KIX03570.1"/>
    </source>
</evidence>
<accession>A0A0D2J3N1</accession>
<dbReference type="OrthoDB" id="425211at2759"/>
<dbReference type="GO" id="GO:0015940">
    <property type="term" value="P:pantothenate biosynthetic process"/>
    <property type="evidence" value="ECO:0007669"/>
    <property type="project" value="UniProtKB-UniPathway"/>
</dbReference>
<keyword evidence="6" id="KW-0566">Pantothenate biosynthesis</keyword>
<evidence type="ECO:0000256" key="1">
    <source>
        <dbReference type="ARBA" id="ARBA00005033"/>
    </source>
</evidence>
<comment type="catalytic activity">
    <reaction evidence="5 6">
        <text>(6R)-5,10-methylene-5,6,7,8-tetrahydrofolate + 3-methyl-2-oxobutanoate + H2O = 2-dehydropantoate + (6S)-5,6,7,8-tetrahydrofolate</text>
        <dbReference type="Rhea" id="RHEA:11824"/>
        <dbReference type="ChEBI" id="CHEBI:11561"/>
        <dbReference type="ChEBI" id="CHEBI:11851"/>
        <dbReference type="ChEBI" id="CHEBI:15377"/>
        <dbReference type="ChEBI" id="CHEBI:15636"/>
        <dbReference type="ChEBI" id="CHEBI:57453"/>
        <dbReference type="EC" id="2.1.2.11"/>
    </reaction>
</comment>
<dbReference type="HAMAP" id="MF_00156">
    <property type="entry name" value="PanB"/>
    <property type="match status" value="1"/>
</dbReference>
<evidence type="ECO:0000256" key="5">
    <source>
        <dbReference type="ARBA" id="ARBA00049172"/>
    </source>
</evidence>
<dbReference type="RefSeq" id="XP_013270706.1">
    <property type="nucleotide sequence ID" value="XM_013415252.1"/>
</dbReference>
<dbReference type="InterPro" id="IPR015813">
    <property type="entry name" value="Pyrv/PenolPyrv_kinase-like_dom"/>
</dbReference>
<keyword evidence="4 6" id="KW-0808">Transferase</keyword>
<evidence type="ECO:0000256" key="4">
    <source>
        <dbReference type="ARBA" id="ARBA00022679"/>
    </source>
</evidence>
<dbReference type="AlphaFoldDB" id="A0A0D2J3N1"/>
<dbReference type="NCBIfam" id="NF001452">
    <property type="entry name" value="PRK00311.1"/>
    <property type="match status" value="1"/>
</dbReference>
<dbReference type="UniPathway" id="UPA00028">
    <property type="reaction ID" value="UER00003"/>
</dbReference>
<dbReference type="STRING" id="1442369.A0A0D2J3N1"/>
<comment type="similarity">
    <text evidence="2 6">Belongs to the PanB family.</text>
</comment>
<dbReference type="PANTHER" id="PTHR20881:SF0">
    <property type="entry name" value="3-METHYL-2-OXOBUTANOATE HYDROXYMETHYLTRANSFERASE"/>
    <property type="match status" value="1"/>
</dbReference>
<dbReference type="VEuPathDB" id="FungiDB:Z518_07123"/>
<dbReference type="EC" id="2.1.2.11" evidence="3 6"/>
<dbReference type="GO" id="GO:0003864">
    <property type="term" value="F:3-methyl-2-oxobutanoate hydroxymethyltransferase activity"/>
    <property type="evidence" value="ECO:0007669"/>
    <property type="project" value="UniProtKB-EC"/>
</dbReference>
<dbReference type="EMBL" id="KN847479">
    <property type="protein sequence ID" value="KIX03570.1"/>
    <property type="molecule type" value="Genomic_DNA"/>
</dbReference>
<proteinExistence type="inferred from homology"/>
<evidence type="ECO:0000256" key="2">
    <source>
        <dbReference type="ARBA" id="ARBA00008676"/>
    </source>
</evidence>
<gene>
    <name evidence="7" type="ORF">Z518_07123</name>
</gene>
<dbReference type="CDD" id="cd06557">
    <property type="entry name" value="KPHMT-like"/>
    <property type="match status" value="1"/>
</dbReference>
<dbReference type="Gene3D" id="3.20.20.60">
    <property type="entry name" value="Phosphoenolpyruvate-binding domains"/>
    <property type="match status" value="1"/>
</dbReference>
<dbReference type="GeneID" id="25295194"/>
<dbReference type="InterPro" id="IPR003700">
    <property type="entry name" value="Pantoate_hydroxy_MeTrfase"/>
</dbReference>
<dbReference type="FunFam" id="3.20.20.60:FF:000003">
    <property type="entry name" value="3-methyl-2-oxobutanoate hydroxymethyltransferase"/>
    <property type="match status" value="1"/>
</dbReference>
<dbReference type="HOGENOM" id="CLU_036645_1_0_1"/>
<protein>
    <recommendedName>
        <fullName evidence="3 6">3-methyl-2-oxobutanoate hydroxymethyltransferase</fullName>
        <ecNumber evidence="3 6">2.1.2.11</ecNumber>
    </recommendedName>
</protein>
<dbReference type="Pfam" id="PF02548">
    <property type="entry name" value="Pantoate_transf"/>
    <property type="match status" value="1"/>
</dbReference>
<reference evidence="7 8" key="1">
    <citation type="submission" date="2015-01" db="EMBL/GenBank/DDBJ databases">
        <title>The Genome Sequence of Rhinocladiella mackenzie CBS 650.93.</title>
        <authorList>
            <consortium name="The Broad Institute Genomics Platform"/>
            <person name="Cuomo C."/>
            <person name="de Hoog S."/>
            <person name="Gorbushina A."/>
            <person name="Stielow B."/>
            <person name="Teixiera M."/>
            <person name="Abouelleil A."/>
            <person name="Chapman S.B."/>
            <person name="Priest M."/>
            <person name="Young S.K."/>
            <person name="Wortman J."/>
            <person name="Nusbaum C."/>
            <person name="Birren B."/>
        </authorList>
    </citation>
    <scope>NUCLEOTIDE SEQUENCE [LARGE SCALE GENOMIC DNA]</scope>
    <source>
        <strain evidence="7 8">CBS 650.93</strain>
    </source>
</reference>
<sequence length="272" mass="28306">MAAVTKFRAACKAGVASCITAWDYPTAVLAEEAEIDLILIGDSTGIVALGEKNTQSVTVDEIIYHCKAVARGAQSPFLLGDMPFGSYEASPEQAAASAIRIVKEGRVDGVKLEGGAEMAPQVAAIIKAGIPVIGHIGLTPQRALTASLESAEAFGSTAESAKAVLGDALALQKAGAIALVLEAVASPAAEMITKTLDIPTIGIGCGPTTSAQIALQSELLGYRRSLIPKWHKIYADVGDRSVAALKKYREEVLAKTFPSKEHVSGYQFASHS</sequence>
<evidence type="ECO:0000256" key="3">
    <source>
        <dbReference type="ARBA" id="ARBA00012618"/>
    </source>
</evidence>
<comment type="function">
    <text evidence="6">Catalyzes the reversible reaction in which hydroxymethyl group from 5,10-methylenetetrahydrofolate is transferred onto alpha-ketoisovalerate to form ketopantoate.</text>
</comment>
<dbReference type="PANTHER" id="PTHR20881">
    <property type="entry name" value="3-METHYL-2-OXOBUTANOATE HYDROXYMETHYLTRANSFERASE"/>
    <property type="match status" value="1"/>
</dbReference>
<name>A0A0D2J3N1_9EURO</name>
<dbReference type="GO" id="GO:0005739">
    <property type="term" value="C:mitochondrion"/>
    <property type="evidence" value="ECO:0007669"/>
    <property type="project" value="TreeGrafter"/>
</dbReference>
<dbReference type="SUPFAM" id="SSF51621">
    <property type="entry name" value="Phosphoenolpyruvate/pyruvate domain"/>
    <property type="match status" value="1"/>
</dbReference>
<dbReference type="PIRSF" id="PIRSF000388">
    <property type="entry name" value="Pantoate_hydroxy_MeTrfase"/>
    <property type="match status" value="1"/>
</dbReference>
<dbReference type="NCBIfam" id="TIGR00222">
    <property type="entry name" value="panB"/>
    <property type="match status" value="1"/>
</dbReference>